<evidence type="ECO:0000313" key="1">
    <source>
        <dbReference type="EMBL" id="OSX68500.1"/>
    </source>
</evidence>
<accession>A0A1X6NIY0</accession>
<name>A0A1X6NIY0_PORUM</name>
<organism evidence="1 2">
    <name type="scientific">Porphyra umbilicalis</name>
    <name type="common">Purple laver</name>
    <name type="synonym">Red alga</name>
    <dbReference type="NCBI Taxonomy" id="2786"/>
    <lineage>
        <taxon>Eukaryota</taxon>
        <taxon>Rhodophyta</taxon>
        <taxon>Bangiophyceae</taxon>
        <taxon>Bangiales</taxon>
        <taxon>Bangiaceae</taxon>
        <taxon>Porphyra</taxon>
    </lineage>
</organism>
<sequence length="256" mass="26810">MDAGQQRRPGGGGAGRPAAALPGALHHVAAAAGANDGRQPLWCTGWCPPPVARRRAVGNPRGGGERGARRRWRWCRRGGGRQCAQRRDGRRALGARGGYGAGRARLGAARDHLCGDDEPGDYGSVGRSHGRRRRARRLQAPHLPPLRNAVDLLPGRVPLAAAARDCGAAAQAVGGHVHAATHGAAVGARRHCALLPAARPLWRRSPIVDVCGGGARVAADVRGDRLLGGGARRRDAHRLCRRLPAVAPRAGARPHL</sequence>
<protein>
    <submittedName>
        <fullName evidence="1">Uncharacterized protein</fullName>
    </submittedName>
</protein>
<dbReference type="AlphaFoldDB" id="A0A1X6NIY0"/>
<dbReference type="EMBL" id="KV920456">
    <property type="protein sequence ID" value="OSX68500.1"/>
    <property type="molecule type" value="Genomic_DNA"/>
</dbReference>
<reference evidence="1 2" key="1">
    <citation type="submission" date="2017-03" db="EMBL/GenBank/DDBJ databases">
        <title>WGS assembly of Porphyra umbilicalis.</title>
        <authorList>
            <person name="Brawley S.H."/>
            <person name="Blouin N.A."/>
            <person name="Ficko-Blean E."/>
            <person name="Wheeler G.L."/>
            <person name="Lohr M."/>
            <person name="Goodson H.V."/>
            <person name="Jenkins J.W."/>
            <person name="Blaby-Haas C.E."/>
            <person name="Helliwell K.E."/>
            <person name="Chan C."/>
            <person name="Marriage T."/>
            <person name="Bhattacharya D."/>
            <person name="Klein A.S."/>
            <person name="Badis Y."/>
            <person name="Brodie J."/>
            <person name="Cao Y."/>
            <person name="Collen J."/>
            <person name="Dittami S.M."/>
            <person name="Gachon C.M."/>
            <person name="Green B.R."/>
            <person name="Karpowicz S."/>
            <person name="Kim J.W."/>
            <person name="Kudahl U."/>
            <person name="Lin S."/>
            <person name="Michel G."/>
            <person name="Mittag M."/>
            <person name="Olson B.J."/>
            <person name="Pangilinan J."/>
            <person name="Peng Y."/>
            <person name="Qiu H."/>
            <person name="Shu S."/>
            <person name="Singer J.T."/>
            <person name="Smith A.G."/>
            <person name="Sprecher B.N."/>
            <person name="Wagner V."/>
            <person name="Wang W."/>
            <person name="Wang Z.-Y."/>
            <person name="Yan J."/>
            <person name="Yarish C."/>
            <person name="Zoeuner-Riek S."/>
            <person name="Zhuang Y."/>
            <person name="Zou Y."/>
            <person name="Lindquist E.A."/>
            <person name="Grimwood J."/>
            <person name="Barry K."/>
            <person name="Rokhsar D.S."/>
            <person name="Schmutz J."/>
            <person name="Stiller J.W."/>
            <person name="Grossman A.R."/>
            <person name="Prochnik S.E."/>
        </authorList>
    </citation>
    <scope>NUCLEOTIDE SEQUENCE [LARGE SCALE GENOMIC DNA]</scope>
    <source>
        <strain evidence="1">4086291</strain>
    </source>
</reference>
<evidence type="ECO:0000313" key="2">
    <source>
        <dbReference type="Proteomes" id="UP000218209"/>
    </source>
</evidence>
<dbReference type="Proteomes" id="UP000218209">
    <property type="component" value="Unassembled WGS sequence"/>
</dbReference>
<proteinExistence type="predicted"/>
<gene>
    <name evidence="1" type="ORF">BU14_2684s0001</name>
</gene>
<keyword evidence="2" id="KW-1185">Reference proteome</keyword>